<name>A0ABP5CYD1_9MICO</name>
<protein>
    <submittedName>
        <fullName evidence="2">Uncharacterized protein</fullName>
    </submittedName>
</protein>
<evidence type="ECO:0000313" key="3">
    <source>
        <dbReference type="Proteomes" id="UP001499933"/>
    </source>
</evidence>
<dbReference type="Proteomes" id="UP001499933">
    <property type="component" value="Unassembled WGS sequence"/>
</dbReference>
<dbReference type="RefSeq" id="WP_344097162.1">
    <property type="nucleotide sequence ID" value="NZ_BAAAOG010000011.1"/>
</dbReference>
<comment type="caution">
    <text evidence="2">The sequence shown here is derived from an EMBL/GenBank/DDBJ whole genome shotgun (WGS) entry which is preliminary data.</text>
</comment>
<keyword evidence="3" id="KW-1185">Reference proteome</keyword>
<accession>A0ABP5CYD1</accession>
<gene>
    <name evidence="2" type="ORF">GCM10009776_35170</name>
</gene>
<sequence length="158" mass="18069">MKERDEKDVERLASAELTGYHPDARAGSSEPLGIKVVDWRRLPDDEARHHWVILRRWVEWFTVRYGIPVSVVPTCWWRHGALVEELSALHVAHVVSFDSADTGLGPITWHEHLSLAIPRLTRAGAGCASSHSETRPRSWSRATDEQEWDAWTRQAHAH</sequence>
<proteinExistence type="predicted"/>
<organism evidence="2 3">
    <name type="scientific">Microbacterium deminutum</name>
    <dbReference type="NCBI Taxonomy" id="344164"/>
    <lineage>
        <taxon>Bacteria</taxon>
        <taxon>Bacillati</taxon>
        <taxon>Actinomycetota</taxon>
        <taxon>Actinomycetes</taxon>
        <taxon>Micrococcales</taxon>
        <taxon>Microbacteriaceae</taxon>
        <taxon>Microbacterium</taxon>
    </lineage>
</organism>
<reference evidence="3" key="1">
    <citation type="journal article" date="2019" name="Int. J. Syst. Evol. Microbiol.">
        <title>The Global Catalogue of Microorganisms (GCM) 10K type strain sequencing project: providing services to taxonomists for standard genome sequencing and annotation.</title>
        <authorList>
            <consortium name="The Broad Institute Genomics Platform"/>
            <consortium name="The Broad Institute Genome Sequencing Center for Infectious Disease"/>
            <person name="Wu L."/>
            <person name="Ma J."/>
        </authorList>
    </citation>
    <scope>NUCLEOTIDE SEQUENCE [LARGE SCALE GENOMIC DNA]</scope>
    <source>
        <strain evidence="3">JCM 14901</strain>
    </source>
</reference>
<feature type="region of interest" description="Disordered" evidence="1">
    <location>
        <begin position="127"/>
        <end position="146"/>
    </location>
</feature>
<dbReference type="EMBL" id="BAAAOG010000011">
    <property type="protein sequence ID" value="GAA1969047.1"/>
    <property type="molecule type" value="Genomic_DNA"/>
</dbReference>
<evidence type="ECO:0000256" key="1">
    <source>
        <dbReference type="SAM" id="MobiDB-lite"/>
    </source>
</evidence>
<evidence type="ECO:0000313" key="2">
    <source>
        <dbReference type="EMBL" id="GAA1969047.1"/>
    </source>
</evidence>